<organism evidence="5 6">
    <name type="scientific">Meiothermus taiwanensis</name>
    <dbReference type="NCBI Taxonomy" id="172827"/>
    <lineage>
        <taxon>Bacteria</taxon>
        <taxon>Thermotogati</taxon>
        <taxon>Deinococcota</taxon>
        <taxon>Deinococci</taxon>
        <taxon>Thermales</taxon>
        <taxon>Thermaceae</taxon>
        <taxon>Meiothermus</taxon>
    </lineage>
</organism>
<gene>
    <name evidence="5" type="primary">salL</name>
    <name evidence="5" type="ORF">Mcate_00443</name>
</gene>
<evidence type="ECO:0000259" key="3">
    <source>
        <dbReference type="Pfam" id="PF01887"/>
    </source>
</evidence>
<dbReference type="SUPFAM" id="SSF101852">
    <property type="entry name" value="Bacterial fluorinating enzyme, C-terminal domain"/>
    <property type="match status" value="1"/>
</dbReference>
<dbReference type="PANTHER" id="PTHR35092">
    <property type="entry name" value="CHLORINASE MJ1651"/>
    <property type="match status" value="1"/>
</dbReference>
<evidence type="ECO:0000259" key="4">
    <source>
        <dbReference type="Pfam" id="PF20257"/>
    </source>
</evidence>
<dbReference type="EMBL" id="QWKX01000007">
    <property type="protein sequence ID" value="RIH79268.1"/>
    <property type="molecule type" value="Genomic_DNA"/>
</dbReference>
<evidence type="ECO:0000256" key="2">
    <source>
        <dbReference type="ARBA" id="ARBA00024035"/>
    </source>
</evidence>
<evidence type="ECO:0000313" key="5">
    <source>
        <dbReference type="EMBL" id="RIH79268.1"/>
    </source>
</evidence>
<dbReference type="PANTHER" id="PTHR35092:SF1">
    <property type="entry name" value="CHLORINASE MJ1651"/>
    <property type="match status" value="1"/>
</dbReference>
<dbReference type="Pfam" id="PF20257">
    <property type="entry name" value="SAM_HAT_C"/>
    <property type="match status" value="1"/>
</dbReference>
<dbReference type="Gene3D" id="2.40.30.90">
    <property type="entry name" value="Bacterial fluorinating enzyme like"/>
    <property type="match status" value="1"/>
</dbReference>
<dbReference type="InterPro" id="IPR046469">
    <property type="entry name" value="SAM_HAT_N"/>
</dbReference>
<keyword evidence="5" id="KW-0808">Transferase</keyword>
<dbReference type="InterPro" id="IPR046470">
    <property type="entry name" value="SAM_HAT_C"/>
</dbReference>
<dbReference type="Proteomes" id="UP000266089">
    <property type="component" value="Unassembled WGS sequence"/>
</dbReference>
<dbReference type="PIRSF" id="PIRSF006779">
    <property type="entry name" value="UCP006779"/>
    <property type="match status" value="1"/>
</dbReference>
<dbReference type="AlphaFoldDB" id="A0A399E5Q9"/>
<dbReference type="GO" id="GO:0016740">
    <property type="term" value="F:transferase activity"/>
    <property type="evidence" value="ECO:0007669"/>
    <property type="project" value="UniProtKB-KW"/>
</dbReference>
<accession>A0A399E5Q9</accession>
<reference evidence="5 6" key="1">
    <citation type="submission" date="2018-08" db="EMBL/GenBank/DDBJ databases">
        <title>Meiothermus cateniformans JCM 15151 genome sequencing project.</title>
        <authorList>
            <person name="Da Costa M.S."/>
            <person name="Albuquerque L."/>
            <person name="Raposo P."/>
            <person name="Froufe H.J.C."/>
            <person name="Barroso C.S."/>
            <person name="Egas C."/>
        </authorList>
    </citation>
    <scope>NUCLEOTIDE SEQUENCE [LARGE SCALE GENOMIC DNA]</scope>
    <source>
        <strain evidence="5 6">JCM 15151</strain>
    </source>
</reference>
<evidence type="ECO:0000256" key="1">
    <source>
        <dbReference type="ARBA" id="ARBA00022691"/>
    </source>
</evidence>
<comment type="similarity">
    <text evidence="2">Belongs to the SAM hydrolase / SAM-dependent halogenase family.</text>
</comment>
<protein>
    <submittedName>
        <fullName evidence="5">Adenosyl-chloride synthase</fullName>
        <ecNumber evidence="5">2.5.1.94</ecNumber>
    </submittedName>
</protein>
<sequence>MTNDPNAPACPRLELWEVAVQGILYCIDFVGMQEIFFLSDFGLADPYAAVVKAVMRQTAPGVVVHDLAHNLPPGDLNRASYILYESVPYLPKHSVVLAVVDPGVGSARRAVLVIGERLCYVAPDNGLLTLAYLQDPPRRAYLLENPTYHLPRKSATFHGRDVFGPVAAHLASGVEPARFGPELPVAELVRLPIHLNFGNHGEILTFDRFGNAITTLLATPAQIRGKKVRIRYHHIPVASHYAEVPVGSALAYVGSAGLLEVAIHLGNAQEQLGLKQGDRVELLG</sequence>
<dbReference type="EC" id="2.5.1.94" evidence="5"/>
<comment type="caution">
    <text evidence="5">The sequence shown here is derived from an EMBL/GenBank/DDBJ whole genome shotgun (WGS) entry which is preliminary data.</text>
</comment>
<evidence type="ECO:0000313" key="6">
    <source>
        <dbReference type="Proteomes" id="UP000266089"/>
    </source>
</evidence>
<proteinExistence type="inferred from homology"/>
<dbReference type="InterPro" id="IPR023227">
    <property type="entry name" value="SAM_OH_AdoTrfase_C_sf"/>
</dbReference>
<dbReference type="InterPro" id="IPR002747">
    <property type="entry name" value="SAM_OH_AdoTrfase"/>
</dbReference>
<feature type="domain" description="S-adenosyl-l-methionine hydroxide adenosyltransferase C-terminal" evidence="4">
    <location>
        <begin position="201"/>
        <end position="281"/>
    </location>
</feature>
<name>A0A399E5Q9_9DEIN</name>
<dbReference type="SUPFAM" id="SSF102522">
    <property type="entry name" value="Bacterial fluorinating enzyme, N-terminal domain"/>
    <property type="match status" value="1"/>
</dbReference>
<dbReference type="Pfam" id="PF01887">
    <property type="entry name" value="SAM_HAT_N"/>
    <property type="match status" value="1"/>
</dbReference>
<feature type="domain" description="S-adenosyl-l-methionine hydroxide adenosyltransferase N-terminal" evidence="3">
    <location>
        <begin position="35"/>
        <end position="180"/>
    </location>
</feature>
<dbReference type="InterPro" id="IPR023228">
    <property type="entry name" value="SAM_OH_AdoTrfase_N_sf"/>
</dbReference>
<keyword evidence="1" id="KW-0949">S-adenosyl-L-methionine</keyword>
<dbReference type="Gene3D" id="3.40.50.10790">
    <property type="entry name" value="S-adenosyl-l-methionine hydroxide adenosyltransferase, N-terminal"/>
    <property type="match status" value="1"/>
</dbReference>